<dbReference type="OrthoDB" id="2364989at2"/>
<dbReference type="EMBL" id="RCCP01000002">
    <property type="protein sequence ID" value="RLJ87036.1"/>
    <property type="molecule type" value="Genomic_DNA"/>
</dbReference>
<protein>
    <submittedName>
        <fullName evidence="1">Uncharacterized protein</fullName>
    </submittedName>
</protein>
<proteinExistence type="predicted"/>
<dbReference type="RefSeq" id="WP_121299873.1">
    <property type="nucleotide sequence ID" value="NZ_QBEW01000012.1"/>
</dbReference>
<keyword evidence="2" id="KW-1185">Reference proteome</keyword>
<sequence length="158" mass="18923">MHQSFYLKKPSTFTFDKNYKVFIKEGKLFFFKIDYKFDKDNDVWFSYSGLIYMLRDMIYKKSAKRSENKIDQAVQNDQLELLKHKNNFQLNIVDIKSVEVNEKPTSHSFLQDNGTLLFILDDNKRYRFIMPSSISRELIMNLLEEAGVSLEIQQFNKY</sequence>
<accession>A0A497YGR0</accession>
<reference evidence="1 2" key="1">
    <citation type="submission" date="2018-10" db="EMBL/GenBank/DDBJ databases">
        <title>Genomic Encyclopedia of Type Strains, Phase IV (KMG-IV): sequencing the most valuable type-strain genomes for metagenomic binning, comparative biology and taxonomic classification.</title>
        <authorList>
            <person name="Goeker M."/>
        </authorList>
    </citation>
    <scope>NUCLEOTIDE SEQUENCE [LARGE SCALE GENOMIC DNA]</scope>
    <source>
        <strain evidence="1 2">DSM 20549</strain>
    </source>
</reference>
<gene>
    <name evidence="1" type="ORF">DFR62_1834</name>
</gene>
<dbReference type="Proteomes" id="UP000280791">
    <property type="component" value="Unassembled WGS sequence"/>
</dbReference>
<comment type="caution">
    <text evidence="1">The sequence shown here is derived from an EMBL/GenBank/DDBJ whole genome shotgun (WGS) entry which is preliminary data.</text>
</comment>
<evidence type="ECO:0000313" key="2">
    <source>
        <dbReference type="Proteomes" id="UP000280791"/>
    </source>
</evidence>
<dbReference type="AlphaFoldDB" id="A0A497YGR0"/>
<name>A0A497YGR0_9BACL</name>
<organism evidence="1 2">
    <name type="scientific">Planococcus citreus</name>
    <dbReference type="NCBI Taxonomy" id="1373"/>
    <lineage>
        <taxon>Bacteria</taxon>
        <taxon>Bacillati</taxon>
        <taxon>Bacillota</taxon>
        <taxon>Bacilli</taxon>
        <taxon>Bacillales</taxon>
        <taxon>Caryophanaceae</taxon>
        <taxon>Planococcus</taxon>
    </lineage>
</organism>
<evidence type="ECO:0000313" key="1">
    <source>
        <dbReference type="EMBL" id="RLJ87036.1"/>
    </source>
</evidence>